<protein>
    <submittedName>
        <fullName evidence="1">Uncharacterized protein</fullName>
    </submittedName>
</protein>
<gene>
    <name evidence="1" type="ORF">PR048_027744</name>
</gene>
<evidence type="ECO:0000313" key="2">
    <source>
        <dbReference type="Proteomes" id="UP001159363"/>
    </source>
</evidence>
<proteinExistence type="predicted"/>
<dbReference type="Proteomes" id="UP001159363">
    <property type="component" value="Chromosome 11"/>
</dbReference>
<organism evidence="1 2">
    <name type="scientific">Dryococelus australis</name>
    <dbReference type="NCBI Taxonomy" id="614101"/>
    <lineage>
        <taxon>Eukaryota</taxon>
        <taxon>Metazoa</taxon>
        <taxon>Ecdysozoa</taxon>
        <taxon>Arthropoda</taxon>
        <taxon>Hexapoda</taxon>
        <taxon>Insecta</taxon>
        <taxon>Pterygota</taxon>
        <taxon>Neoptera</taxon>
        <taxon>Polyneoptera</taxon>
        <taxon>Phasmatodea</taxon>
        <taxon>Verophasmatodea</taxon>
        <taxon>Anareolatae</taxon>
        <taxon>Phasmatidae</taxon>
        <taxon>Eurycanthinae</taxon>
        <taxon>Dryococelus</taxon>
    </lineage>
</organism>
<name>A0ABQ9GHC4_9NEOP</name>
<sequence>MEHPPVLHKFMNGFRVIKRSNLYWAGLCSQLVIGVIIWTNGDTYVNVHDLFIIGKTIVIEMQGQSVFDYLCISKIKVKMPVEVTNDRIIDPCLLFQKFLVISQSGDLCLYKVMQYELSACPLSLFVAKNVLRKPGKSQPLEAIRNHAYSLNEALLQSIPKICHYILDGGYFLHRLKWKEGCTYNSNAEDYVNFAITHNISCNNFVGRKEDFLSNYMNKPALIHLIINSFQQKRCHIIHADADADVDIVSTAIKVKQLSLEMTKTFKFCCCTMYKTTANNCTFVKGKPAVYNIKVLRQLLGDGAYSDVLFAHAFIGCNTTSGIFGTAFQKLVKSDSILHECSRVFGSIHVGKSFIGSTGYKEMVSLFKGIRYYTLATLRYSTRCRKVSHAKTFVKPKILPPTTSATKLRSLQTYL</sequence>
<evidence type="ECO:0000313" key="1">
    <source>
        <dbReference type="EMBL" id="KAJ8871427.1"/>
    </source>
</evidence>
<dbReference type="EMBL" id="JARBHB010000012">
    <property type="protein sequence ID" value="KAJ8871427.1"/>
    <property type="molecule type" value="Genomic_DNA"/>
</dbReference>
<accession>A0ABQ9GHC4</accession>
<comment type="caution">
    <text evidence="1">The sequence shown here is derived from an EMBL/GenBank/DDBJ whole genome shotgun (WGS) entry which is preliminary data.</text>
</comment>
<keyword evidence="2" id="KW-1185">Reference proteome</keyword>
<reference evidence="1 2" key="1">
    <citation type="submission" date="2023-02" db="EMBL/GenBank/DDBJ databases">
        <title>LHISI_Scaffold_Assembly.</title>
        <authorList>
            <person name="Stuart O.P."/>
            <person name="Cleave R."/>
            <person name="Magrath M.J.L."/>
            <person name="Mikheyev A.S."/>
        </authorList>
    </citation>
    <scope>NUCLEOTIDE SEQUENCE [LARGE SCALE GENOMIC DNA]</scope>
    <source>
        <strain evidence="1">Daus_M_001</strain>
        <tissue evidence="1">Leg muscle</tissue>
    </source>
</reference>